<accession>D7M0D4</accession>
<dbReference type="InterPro" id="IPR058546">
    <property type="entry name" value="RPS4B/Roq1-like_LRR"/>
</dbReference>
<keyword evidence="6" id="KW-0520">NAD</keyword>
<dbReference type="InterPro" id="IPR002182">
    <property type="entry name" value="NB-ARC"/>
</dbReference>
<gene>
    <name evidence="9" type="ORF">ARALYDRAFT_327329</name>
</gene>
<proteinExistence type="predicted"/>
<dbReference type="AlphaFoldDB" id="D7M0D4"/>
<dbReference type="EMBL" id="GL348718">
    <property type="protein sequence ID" value="EFH51000.1"/>
    <property type="molecule type" value="Genomic_DNA"/>
</dbReference>
<dbReference type="InterPro" id="IPR035897">
    <property type="entry name" value="Toll_tir_struct_dom_sf"/>
</dbReference>
<dbReference type="InterPro" id="IPR011713">
    <property type="entry name" value="Leu-rich_rpt_3"/>
</dbReference>
<dbReference type="Pfam" id="PF23286">
    <property type="entry name" value="LRR_13"/>
    <property type="match status" value="1"/>
</dbReference>
<feature type="domain" description="TIR" evidence="8">
    <location>
        <begin position="9"/>
        <end position="165"/>
    </location>
</feature>
<dbReference type="GO" id="GO:0061809">
    <property type="term" value="F:NAD+ nucleosidase activity, cyclic ADP-ribose generating"/>
    <property type="evidence" value="ECO:0007669"/>
    <property type="project" value="UniProtKB-EC"/>
</dbReference>
<reference evidence="10" key="1">
    <citation type="journal article" date="2011" name="Nat. Genet.">
        <title>The Arabidopsis lyrata genome sequence and the basis of rapid genome size change.</title>
        <authorList>
            <person name="Hu T.T."/>
            <person name="Pattyn P."/>
            <person name="Bakker E.G."/>
            <person name="Cao J."/>
            <person name="Cheng J.-F."/>
            <person name="Clark R.M."/>
            <person name="Fahlgren N."/>
            <person name="Fawcett J.A."/>
            <person name="Grimwood J."/>
            <person name="Gundlach H."/>
            <person name="Haberer G."/>
            <person name="Hollister J.D."/>
            <person name="Ossowski S."/>
            <person name="Ottilar R.P."/>
            <person name="Salamov A.A."/>
            <person name="Schneeberger K."/>
            <person name="Spannagl M."/>
            <person name="Wang X."/>
            <person name="Yang L."/>
            <person name="Nasrallah M.E."/>
            <person name="Bergelson J."/>
            <person name="Carrington J.C."/>
            <person name="Gaut B.S."/>
            <person name="Schmutz J."/>
            <person name="Mayer K.F.X."/>
            <person name="Van de Peer Y."/>
            <person name="Grigoriev I.V."/>
            <person name="Nordborg M."/>
            <person name="Weigel D."/>
            <person name="Guo Y.-L."/>
        </authorList>
    </citation>
    <scope>NUCLEOTIDE SEQUENCE [LARGE SCALE GENOMIC DNA]</scope>
    <source>
        <strain evidence="10">cv. MN47</strain>
    </source>
</reference>
<dbReference type="SUPFAM" id="SSF52200">
    <property type="entry name" value="Toll/Interleukin receptor TIR domain"/>
    <property type="match status" value="1"/>
</dbReference>
<dbReference type="FunFam" id="3.40.50.300:FF:001862">
    <property type="entry name" value="Disease resistance protein RPS4"/>
    <property type="match status" value="1"/>
</dbReference>
<dbReference type="InterPro" id="IPR001611">
    <property type="entry name" value="Leu-rich_rpt"/>
</dbReference>
<dbReference type="Pfam" id="PF20160">
    <property type="entry name" value="C-JID"/>
    <property type="match status" value="1"/>
</dbReference>
<protein>
    <recommendedName>
        <fullName evidence="1">ADP-ribosyl cyclase/cyclic ADP-ribose hydrolase</fullName>
        <ecNumber evidence="1">3.2.2.6</ecNumber>
    </recommendedName>
</protein>
<dbReference type="Pfam" id="PF00931">
    <property type="entry name" value="NB-ARC"/>
    <property type="match status" value="1"/>
</dbReference>
<dbReference type="SMART" id="SM00255">
    <property type="entry name" value="TIR"/>
    <property type="match status" value="1"/>
</dbReference>
<dbReference type="Pfam" id="PF01582">
    <property type="entry name" value="TIR"/>
    <property type="match status" value="1"/>
</dbReference>
<evidence type="ECO:0000256" key="2">
    <source>
        <dbReference type="ARBA" id="ARBA00022614"/>
    </source>
</evidence>
<dbReference type="Gene3D" id="1.10.8.430">
    <property type="entry name" value="Helical domain of apoptotic protease-activating factors"/>
    <property type="match status" value="1"/>
</dbReference>
<keyword evidence="5" id="KW-0611">Plant defense</keyword>
<keyword evidence="2" id="KW-0433">Leucine-rich repeat</keyword>
<dbReference type="SUPFAM" id="SSF52058">
    <property type="entry name" value="L domain-like"/>
    <property type="match status" value="1"/>
</dbReference>
<comment type="catalytic activity">
    <reaction evidence="7">
        <text>NAD(+) + H2O = ADP-D-ribose + nicotinamide + H(+)</text>
        <dbReference type="Rhea" id="RHEA:16301"/>
        <dbReference type="ChEBI" id="CHEBI:15377"/>
        <dbReference type="ChEBI" id="CHEBI:15378"/>
        <dbReference type="ChEBI" id="CHEBI:17154"/>
        <dbReference type="ChEBI" id="CHEBI:57540"/>
        <dbReference type="ChEBI" id="CHEBI:57967"/>
        <dbReference type="EC" id="3.2.2.6"/>
    </reaction>
    <physiologicalReaction direction="left-to-right" evidence="7">
        <dbReference type="Rhea" id="RHEA:16302"/>
    </physiologicalReaction>
</comment>
<evidence type="ECO:0000256" key="7">
    <source>
        <dbReference type="ARBA" id="ARBA00047304"/>
    </source>
</evidence>
<evidence type="ECO:0000313" key="9">
    <source>
        <dbReference type="EMBL" id="EFH51000.1"/>
    </source>
</evidence>
<sequence>MESSTPPSAEFDVFLSFRGFDTRNNFTGHLQKALRLRGIDSFIDDRLHRGDNLTALFDRIEKSKIAIIIFSTNYANSAWCLRELVKILECRNRNQQLVVPIFYKVEKSDVKIQELTFPGVSPEEISSWKAALVSASNILGYVVKEISTSEANLVDEIAVDTFKKLNDLAPSGNEGLVGIESRLKNLEKLLSWEDLDSVHIIGIVGMVGIGKTTLADCLYGRMRGRFDGSCFLTNIRENSGRSGLEYLLQKLFSTVLNDRDLEIGAPGNAHERFERRLKSKRLLIVLDDVNDEKQIRYLMGHCKWYQGGSRIIITTRDCKLIETIKGRKYVLPKLNDREALKLFSLNAFNDSCPSKEFEGLTNMVLDYAKGHPLALKVLGSDLCERDNLYWEAKLDRLKCRSHGDIYEVLETSYEELTIEQKNVFLDIACFFRSENVDYVTSLLNSHGVDVSSVIKDLVDKCLITLSDNRIEMHDMLQTMGKEISLKAETIGIRDFTWLSRHGNQCQWHIRLWDSEDICDILTKGQGTDKIRGIFLDTSKLRAMRLSAKALKGMYNLKYLKIYDSHCSRGCEVEFKLHLRKGLDYLPNELTYLHWHGYPLQSIPLDFDPKNLVDLKLPHSQLAEIWDDEKDAGMLKWVDLSHSLNLHQCLGLANAQNLERLNLEGCTSLKKLPTTINGLEKLVYLNLRDCTSLRSLPKGLKTQSLQTLILSGCSRLKKFPLISENVEVLLLDGTAIKSLPESIETLRRLALLNLKNCKKLKHLSSDLYKLKCLQELILSGCSRLEVFPEIKEDMESLEILLMDDTAITEMPKMMHLSNIQTFSLCGTSSQVSVSMFFMPPTLGCSRLTDLYLSRCSLYKLPDNIGGLSSLQSLCLSGNNIENLPESFNQLHNLKWFDLKFCKMLKSLPVLPQNLQYLDAHECESLETLENPLTPLTVGERIHSMFIFSNCYKLNQDAQSLVGHARIKSQLMANASVKRYYRGFIPEPLVGICYAATDIPSWFCHQRLGRSLEIPLPPHWCDTDFVGLALSVVVSFMDYEDSAKRFSVKCCGKFENQDGSFTRFDFTLAGWNEPCGSLSHEPRKLASDHVFMGYNSCFHVKNLHGESKNCCYTKASFEFYVTDDETRKKIETCEVIKCGMSLVYVPEDDDCMLLKKTNIVQLSLKSGPSCTEPTCSYGLDDVMDDVRPKRGLCQFVGGGEPDCKRTKEEKITVR</sequence>
<dbReference type="PROSITE" id="PS51450">
    <property type="entry name" value="LRR"/>
    <property type="match status" value="1"/>
</dbReference>
<dbReference type="InterPro" id="IPR032675">
    <property type="entry name" value="LRR_dom_sf"/>
</dbReference>
<evidence type="ECO:0000256" key="5">
    <source>
        <dbReference type="ARBA" id="ARBA00022821"/>
    </source>
</evidence>
<dbReference type="FunFam" id="3.40.50.10140:FF:000007">
    <property type="entry name" value="Disease resistance protein (TIR-NBS-LRR class)"/>
    <property type="match status" value="1"/>
</dbReference>
<evidence type="ECO:0000256" key="4">
    <source>
        <dbReference type="ARBA" id="ARBA00022801"/>
    </source>
</evidence>
<dbReference type="SUPFAM" id="SSF46785">
    <property type="entry name" value="Winged helix' DNA-binding domain"/>
    <property type="match status" value="1"/>
</dbReference>
<keyword evidence="3" id="KW-0677">Repeat</keyword>
<evidence type="ECO:0000256" key="1">
    <source>
        <dbReference type="ARBA" id="ARBA00011982"/>
    </source>
</evidence>
<dbReference type="Pfam" id="PF07725">
    <property type="entry name" value="LRR_3"/>
    <property type="match status" value="1"/>
</dbReference>
<dbReference type="GO" id="GO:0007165">
    <property type="term" value="P:signal transduction"/>
    <property type="evidence" value="ECO:0007669"/>
    <property type="project" value="InterPro"/>
</dbReference>
<dbReference type="eggNOG" id="ENOG502SI7S">
    <property type="taxonomic scope" value="Eukaryota"/>
</dbReference>
<evidence type="ECO:0000313" key="10">
    <source>
        <dbReference type="Proteomes" id="UP000008694"/>
    </source>
</evidence>
<dbReference type="InterPro" id="IPR058192">
    <property type="entry name" value="WHD_ROQ1-like"/>
</dbReference>
<dbReference type="FunFam" id="1.10.8.430:FF:000002">
    <property type="entry name" value="Disease resistance protein (TIR-NBS-LRR class)"/>
    <property type="match status" value="1"/>
</dbReference>
<organism evidence="10">
    <name type="scientific">Arabidopsis lyrata subsp. lyrata</name>
    <name type="common">Lyre-leaved rock-cress</name>
    <dbReference type="NCBI Taxonomy" id="81972"/>
    <lineage>
        <taxon>Eukaryota</taxon>
        <taxon>Viridiplantae</taxon>
        <taxon>Streptophyta</taxon>
        <taxon>Embryophyta</taxon>
        <taxon>Tracheophyta</taxon>
        <taxon>Spermatophyta</taxon>
        <taxon>Magnoliopsida</taxon>
        <taxon>eudicotyledons</taxon>
        <taxon>Gunneridae</taxon>
        <taxon>Pentapetalae</taxon>
        <taxon>rosids</taxon>
        <taxon>malvids</taxon>
        <taxon>Brassicales</taxon>
        <taxon>Brassicaceae</taxon>
        <taxon>Camelineae</taxon>
        <taxon>Arabidopsis</taxon>
    </lineage>
</organism>
<evidence type="ECO:0000259" key="8">
    <source>
        <dbReference type="PROSITE" id="PS50104"/>
    </source>
</evidence>
<dbReference type="PANTHER" id="PTHR11017:SF576">
    <property type="entry name" value="DISEASE RESISTANCE-LIKE PROTEIN DSC1"/>
    <property type="match status" value="1"/>
</dbReference>
<dbReference type="Pfam" id="PF23282">
    <property type="entry name" value="WHD_ROQ1"/>
    <property type="match status" value="1"/>
</dbReference>
<dbReference type="PRINTS" id="PR00364">
    <property type="entry name" value="DISEASERSIST"/>
</dbReference>
<dbReference type="PROSITE" id="PS50104">
    <property type="entry name" value="TIR"/>
    <property type="match status" value="1"/>
</dbReference>
<dbReference type="PANTHER" id="PTHR11017">
    <property type="entry name" value="LEUCINE-RICH REPEAT-CONTAINING PROTEIN"/>
    <property type="match status" value="1"/>
</dbReference>
<dbReference type="HOGENOM" id="CLU_001561_0_3_1"/>
<dbReference type="InterPro" id="IPR000157">
    <property type="entry name" value="TIR_dom"/>
</dbReference>
<dbReference type="GO" id="GO:0043531">
    <property type="term" value="F:ADP binding"/>
    <property type="evidence" value="ECO:0007669"/>
    <property type="project" value="InterPro"/>
</dbReference>
<name>D7M0D4_ARALL</name>
<dbReference type="SUPFAM" id="SSF52540">
    <property type="entry name" value="P-loop containing nucleoside triphosphate hydrolases"/>
    <property type="match status" value="1"/>
</dbReference>
<dbReference type="InterPro" id="IPR036390">
    <property type="entry name" value="WH_DNA-bd_sf"/>
</dbReference>
<dbReference type="Pfam" id="PF13855">
    <property type="entry name" value="LRR_8"/>
    <property type="match status" value="1"/>
</dbReference>
<dbReference type="Gene3D" id="3.40.50.300">
    <property type="entry name" value="P-loop containing nucleotide triphosphate hydrolases"/>
    <property type="match status" value="1"/>
</dbReference>
<dbReference type="InterPro" id="IPR027417">
    <property type="entry name" value="P-loop_NTPase"/>
</dbReference>
<dbReference type="FunFam" id="3.80.10.10:FF:000386">
    <property type="entry name" value="Disease resistance protein RPS4"/>
    <property type="match status" value="1"/>
</dbReference>
<keyword evidence="10" id="KW-1185">Reference proteome</keyword>
<dbReference type="InterPro" id="IPR042197">
    <property type="entry name" value="Apaf_helical"/>
</dbReference>
<evidence type="ECO:0000256" key="3">
    <source>
        <dbReference type="ARBA" id="ARBA00022737"/>
    </source>
</evidence>
<dbReference type="STRING" id="81972.D7M0D4"/>
<dbReference type="Gramene" id="fgenesh1_pm.C_scaffold_6002549">
    <property type="protein sequence ID" value="fgenesh1_pm.C_scaffold_6002549"/>
    <property type="gene ID" value="fgenesh1_pm.C_scaffold_6002549"/>
</dbReference>
<dbReference type="SUPFAM" id="SSF52075">
    <property type="entry name" value="Outer arm dynein light chain 1"/>
    <property type="match status" value="1"/>
</dbReference>
<keyword evidence="4" id="KW-0378">Hydrolase</keyword>
<dbReference type="Proteomes" id="UP000008694">
    <property type="component" value="Unassembled WGS sequence"/>
</dbReference>
<dbReference type="Gene3D" id="3.80.10.10">
    <property type="entry name" value="Ribonuclease Inhibitor"/>
    <property type="match status" value="2"/>
</dbReference>
<dbReference type="InterPro" id="IPR045344">
    <property type="entry name" value="C-JID"/>
</dbReference>
<dbReference type="KEGG" id="aly:9310808"/>
<dbReference type="OrthoDB" id="1936883at2759"/>
<dbReference type="GO" id="GO:0042742">
    <property type="term" value="P:defense response to bacterium"/>
    <property type="evidence" value="ECO:0007669"/>
    <property type="project" value="EnsemblPlants"/>
</dbReference>
<dbReference type="EC" id="3.2.2.6" evidence="1"/>
<evidence type="ECO:0000256" key="6">
    <source>
        <dbReference type="ARBA" id="ARBA00023027"/>
    </source>
</evidence>
<dbReference type="Gene3D" id="3.40.50.10140">
    <property type="entry name" value="Toll/interleukin-1 receptor homology (TIR) domain"/>
    <property type="match status" value="1"/>
</dbReference>
<dbReference type="InterPro" id="IPR044974">
    <property type="entry name" value="Disease_R_plants"/>
</dbReference>